<evidence type="ECO:0000256" key="1">
    <source>
        <dbReference type="SAM" id="Phobius"/>
    </source>
</evidence>
<keyword evidence="1" id="KW-1133">Transmembrane helix</keyword>
<evidence type="ECO:0000313" key="2">
    <source>
        <dbReference type="EMBL" id="GAT78112.1"/>
    </source>
</evidence>
<proteinExistence type="predicted"/>
<name>A0A170SL24_EHRRU</name>
<accession>A0A170SL24</accession>
<gene>
    <name evidence="2" type="ORF">EHRUM3_03240</name>
</gene>
<dbReference type="Proteomes" id="UP000092731">
    <property type="component" value="Unassembled WGS sequence"/>
</dbReference>
<sequence length="394" mass="45872">MHDITNIIITVTTILTIIIVLNIVLFYMFSLLINQNDSYKANIITLKVYPHTLSKDSIKKMLSKNNEHTIIEKNIESNPLNLNILINSIDLTTLEKKSQQHHQHNNYIELLHFTRNMHTQYLSQVLNIAPNTKKFNNYTNRINLATFLSTTFSIFCTVVSTKFIPPTLNIIHELVTHLHHTGYEALSYNTLTHILKHNKKYTITMTNKKIEFLLTNTSNRLGVNISTNMSICKRTNPNIKYNVSTIYSFNISQLDQTYNSDILYTNMYFTLFFPKTMRHFINIEGHYTVQNSTKFLQENANYPILIFHTQDYNNQCIIQYKLPCPITVHPLTELQLNSTEDREPTKQSISTATQASEQQRKALHLQVETDGISHFVVNPSHKKSNKKIHYNYML</sequence>
<dbReference type="EMBL" id="BDDM01000102">
    <property type="protein sequence ID" value="GAT78112.1"/>
    <property type="molecule type" value="Genomic_DNA"/>
</dbReference>
<reference evidence="3" key="1">
    <citation type="submission" date="2016-05" db="EMBL/GenBank/DDBJ databases">
        <title>Draft genome sequences of four strains of Ehrlichia ruminantium, a tick-borne pathogen of ruminants, isolated from Zimbabwe, The Gambia and Ghana.</title>
        <authorList>
            <person name="Nakao R."/>
            <person name="Jongejan F."/>
            <person name="Sugimoto C."/>
        </authorList>
    </citation>
    <scope>NUCLEOTIDE SEQUENCE [LARGE SCALE GENOMIC DNA]</scope>
    <source>
        <strain evidence="3">Pokoase 417</strain>
    </source>
</reference>
<keyword evidence="1" id="KW-0472">Membrane</keyword>
<feature type="transmembrane region" description="Helical" evidence="1">
    <location>
        <begin position="7"/>
        <end position="29"/>
    </location>
</feature>
<keyword evidence="1" id="KW-0812">Transmembrane</keyword>
<comment type="caution">
    <text evidence="2">The sequence shown here is derived from an EMBL/GenBank/DDBJ whole genome shotgun (WGS) entry which is preliminary data.</text>
</comment>
<protein>
    <submittedName>
        <fullName evidence="2">Uncharacterized protein</fullName>
    </submittedName>
</protein>
<evidence type="ECO:0000313" key="3">
    <source>
        <dbReference type="Proteomes" id="UP000092731"/>
    </source>
</evidence>
<dbReference type="AlphaFoldDB" id="A0A170SL24"/>
<organism evidence="2 3">
    <name type="scientific">Ehrlichia ruminantium</name>
    <name type="common">heartwater rickettsia</name>
    <name type="synonym">Cowdria ruminantium</name>
    <dbReference type="NCBI Taxonomy" id="779"/>
    <lineage>
        <taxon>Bacteria</taxon>
        <taxon>Pseudomonadati</taxon>
        <taxon>Pseudomonadota</taxon>
        <taxon>Alphaproteobacteria</taxon>
        <taxon>Rickettsiales</taxon>
        <taxon>Anaplasmataceae</taxon>
        <taxon>Ehrlichia</taxon>
    </lineage>
</organism>